<feature type="transmembrane region" description="Helical" evidence="1">
    <location>
        <begin position="21"/>
        <end position="43"/>
    </location>
</feature>
<name>A0A1L2ZRE5_9MICC</name>
<feature type="transmembrane region" description="Helical" evidence="1">
    <location>
        <begin position="392"/>
        <end position="410"/>
    </location>
</feature>
<accession>A0A1L2ZRE5</accession>
<dbReference type="AlphaFoldDB" id="A0A1L2ZRE5"/>
<sequence length="422" mass="44902">MFREGIPLPLVLQGALEALQVAIFVALIFAVPVVGVWLTGGWGNSSIESALRLSGQVWLKAHGVPLDISTVAADGVTEISGVMTLTPLLFPIIPFLFAWRAGRRIARASYADQLWQGIAGALVAYGFFGFITGFAVRTADVRPHIWASILMPMIILGIGVVIGTRREAGSWSRLIGVDLSERIAQSSQASRWAGSYVAAITKSAFVAFMGLVASAALVLAIALFMHWADGSNVYQQLRPGLVGGIVVTLAQLAMIPNLVVWTMAWISGAGFTLGVGSHLSPFETTVGPLPAIPFLTALPTGSLDAAWLFILLPVLAGFAAGWWFMREGENHFDDWLDRKIQMRWLSFSLSTLFLGVAVGVGAGLLTAFAAFISGGSAGIGRLSELGPHMWLVAAWVAGEVAIGVIAGYLVSPYLERDPVLED</sequence>
<organism evidence="2 3">
    <name type="scientific">Neomicrococcus aestuarii</name>
    <dbReference type="NCBI Taxonomy" id="556325"/>
    <lineage>
        <taxon>Bacteria</taxon>
        <taxon>Bacillati</taxon>
        <taxon>Actinomycetota</taxon>
        <taxon>Actinomycetes</taxon>
        <taxon>Micrococcales</taxon>
        <taxon>Micrococcaceae</taxon>
        <taxon>Neomicrococcus</taxon>
    </lineage>
</organism>
<dbReference type="Proteomes" id="UP000183530">
    <property type="component" value="Chromosome"/>
</dbReference>
<proteinExistence type="predicted"/>
<dbReference type="InterPro" id="IPR045931">
    <property type="entry name" value="DUF6350"/>
</dbReference>
<dbReference type="Pfam" id="PF19877">
    <property type="entry name" value="DUF6350"/>
    <property type="match status" value="1"/>
</dbReference>
<keyword evidence="3" id="KW-1185">Reference proteome</keyword>
<evidence type="ECO:0000313" key="2">
    <source>
        <dbReference type="EMBL" id="APF41756.1"/>
    </source>
</evidence>
<evidence type="ECO:0000313" key="3">
    <source>
        <dbReference type="Proteomes" id="UP000183530"/>
    </source>
</evidence>
<feature type="transmembrane region" description="Helical" evidence="1">
    <location>
        <begin position="233"/>
        <end position="252"/>
    </location>
</feature>
<protein>
    <submittedName>
        <fullName evidence="2">Uncharacterized protein</fullName>
    </submittedName>
</protein>
<feature type="transmembrane region" description="Helical" evidence="1">
    <location>
        <begin position="305"/>
        <end position="324"/>
    </location>
</feature>
<dbReference type="KEGG" id="nae:BHE16_05585"/>
<dbReference type="OrthoDB" id="3742900at2"/>
<keyword evidence="1" id="KW-0812">Transmembrane</keyword>
<feature type="transmembrane region" description="Helical" evidence="1">
    <location>
        <begin position="145"/>
        <end position="164"/>
    </location>
</feature>
<feature type="transmembrane region" description="Helical" evidence="1">
    <location>
        <begin position="79"/>
        <end position="102"/>
    </location>
</feature>
<feature type="transmembrane region" description="Helical" evidence="1">
    <location>
        <begin position="205"/>
        <end position="227"/>
    </location>
</feature>
<dbReference type="EMBL" id="CP018135">
    <property type="protein sequence ID" value="APF41756.1"/>
    <property type="molecule type" value="Genomic_DNA"/>
</dbReference>
<reference evidence="2 3" key="1">
    <citation type="submission" date="2016-11" db="EMBL/GenBank/DDBJ databases">
        <title>Genome sequencing of Zhihengliuella aestuarii B18 antagonistic to Plasmodiophora brassicae.</title>
        <authorList>
            <person name="Luo Y."/>
        </authorList>
    </citation>
    <scope>NUCLEOTIDE SEQUENCE [LARGE SCALE GENOMIC DNA]</scope>
    <source>
        <strain evidence="2 3">B18</strain>
    </source>
</reference>
<keyword evidence="1" id="KW-0472">Membrane</keyword>
<feature type="transmembrane region" description="Helical" evidence="1">
    <location>
        <begin position="114"/>
        <end position="139"/>
    </location>
</feature>
<feature type="transmembrane region" description="Helical" evidence="1">
    <location>
        <begin position="344"/>
        <end position="372"/>
    </location>
</feature>
<dbReference type="STRING" id="556325.BHE16_05585"/>
<evidence type="ECO:0000256" key="1">
    <source>
        <dbReference type="SAM" id="Phobius"/>
    </source>
</evidence>
<gene>
    <name evidence="2" type="ORF">BHE16_05585</name>
</gene>
<keyword evidence="1" id="KW-1133">Transmembrane helix</keyword>